<dbReference type="Pfam" id="PF00533">
    <property type="entry name" value="BRCT"/>
    <property type="match status" value="1"/>
</dbReference>
<feature type="domain" description="BRCT" evidence="3">
    <location>
        <begin position="181"/>
        <end position="269"/>
    </location>
</feature>
<evidence type="ECO:0000313" key="5">
    <source>
        <dbReference type="Proteomes" id="UP000011755"/>
    </source>
</evidence>
<dbReference type="PANTHER" id="PTHR13561">
    <property type="entry name" value="DNA REPLICATION REGULATOR DPB11-RELATED"/>
    <property type="match status" value="1"/>
</dbReference>
<evidence type="ECO:0000256" key="1">
    <source>
        <dbReference type="ARBA" id="ARBA00022737"/>
    </source>
</evidence>
<dbReference type="SMART" id="SM00292">
    <property type="entry name" value="BRCT"/>
    <property type="match status" value="2"/>
</dbReference>
<proteinExistence type="predicted"/>
<evidence type="ECO:0000313" key="4">
    <source>
        <dbReference type="EMBL" id="EMD42652.1"/>
    </source>
</evidence>
<dbReference type="GO" id="GO:0007095">
    <property type="term" value="P:mitotic G2 DNA damage checkpoint signaling"/>
    <property type="evidence" value="ECO:0007669"/>
    <property type="project" value="TreeGrafter"/>
</dbReference>
<dbReference type="EMBL" id="KB445463">
    <property type="protein sequence ID" value="EMD42652.1"/>
    <property type="molecule type" value="Genomic_DNA"/>
</dbReference>
<dbReference type="AlphaFoldDB" id="M2RVZ9"/>
<dbReference type="SUPFAM" id="SSF52113">
    <property type="entry name" value="BRCT domain"/>
    <property type="match status" value="2"/>
</dbReference>
<sequence length="269" mass="30606">MAEDEWQETTLNPKKRVSVDIADINDKRTNIFSDKTFKLLGFSTEQREPIRAIIEDNGGEISNKKDVDFAIMSEEFKGASKKTYEERGCARSLKWLCQCIYYNELITPDEEGKSTKRNSSDILLPTPSPKRTIDLFPDESLIKPPNDESSGNTLLEDGGDTRDSSFEDTSVLQVNDHIIKSLPNIFSSITIYFGRDIDQQNRTELQRYFIAYGGNVSFSFNSKVTHYITNNSTDKDIVHLISPQCEIVSPQWLFLSINSKTIQPLNIIN</sequence>
<dbReference type="VEuPathDB" id="AmoebaDB:EHI5A_132370"/>
<feature type="domain" description="BRCT" evidence="3">
    <location>
        <begin position="27"/>
        <end position="110"/>
    </location>
</feature>
<accession>M2RVZ9</accession>
<evidence type="ECO:0000256" key="2">
    <source>
        <dbReference type="SAM" id="MobiDB-lite"/>
    </source>
</evidence>
<reference evidence="4 5" key="1">
    <citation type="submission" date="2013-02" db="EMBL/GenBank/DDBJ databases">
        <authorList>
            <person name="Hannick L."/>
            <person name="Zafar N."/>
            <person name="Lorenzi H."/>
            <person name="Ali I.A."/>
            <person name="Petri W.P."/>
            <person name="Caler E."/>
        </authorList>
    </citation>
    <scope>NUCLEOTIDE SEQUENCE [LARGE SCALE GENOMIC DNA]</scope>
    <source>
        <strain evidence="4 5">KU27</strain>
    </source>
</reference>
<dbReference type="InterPro" id="IPR036420">
    <property type="entry name" value="BRCT_dom_sf"/>
</dbReference>
<keyword evidence="1" id="KW-0677">Repeat</keyword>
<gene>
    <name evidence="4" type="ORF">EHI5A_132370</name>
</gene>
<dbReference type="Proteomes" id="UP000011755">
    <property type="component" value="Unassembled WGS sequence"/>
</dbReference>
<dbReference type="OrthoDB" id="25840at2759"/>
<dbReference type="InterPro" id="IPR031916">
    <property type="entry name" value="LIG3_BRCT"/>
</dbReference>
<dbReference type="GO" id="GO:0033314">
    <property type="term" value="P:mitotic DNA replication checkpoint signaling"/>
    <property type="evidence" value="ECO:0007669"/>
    <property type="project" value="TreeGrafter"/>
</dbReference>
<feature type="region of interest" description="Disordered" evidence="2">
    <location>
        <begin position="110"/>
        <end position="166"/>
    </location>
</feature>
<name>M2RVZ9_ENTHI</name>
<evidence type="ECO:0000259" key="3">
    <source>
        <dbReference type="PROSITE" id="PS50172"/>
    </source>
</evidence>
<dbReference type="PANTHER" id="PTHR13561:SF20">
    <property type="entry name" value="DNA TOPOISOMERASE 2-BINDING PROTEIN 1"/>
    <property type="match status" value="1"/>
</dbReference>
<protein>
    <submittedName>
        <fullName evidence="4">BRCA1 C terminus (BRCT) domain containing protein</fullName>
    </submittedName>
</protein>
<dbReference type="InterPro" id="IPR001357">
    <property type="entry name" value="BRCT_dom"/>
</dbReference>
<dbReference type="Pfam" id="PF16759">
    <property type="entry name" value="LIG3_BRCT"/>
    <property type="match status" value="1"/>
</dbReference>
<dbReference type="Gene3D" id="3.40.50.10190">
    <property type="entry name" value="BRCT domain"/>
    <property type="match status" value="2"/>
</dbReference>
<dbReference type="GO" id="GO:0006270">
    <property type="term" value="P:DNA replication initiation"/>
    <property type="evidence" value="ECO:0007669"/>
    <property type="project" value="TreeGrafter"/>
</dbReference>
<dbReference type="PROSITE" id="PS50172">
    <property type="entry name" value="BRCT"/>
    <property type="match status" value="2"/>
</dbReference>
<organism evidence="4 5">
    <name type="scientific">Entamoeba histolytica KU27</name>
    <dbReference type="NCBI Taxonomy" id="885311"/>
    <lineage>
        <taxon>Eukaryota</taxon>
        <taxon>Amoebozoa</taxon>
        <taxon>Evosea</taxon>
        <taxon>Archamoebae</taxon>
        <taxon>Mastigamoebida</taxon>
        <taxon>Entamoebidae</taxon>
        <taxon>Entamoeba</taxon>
    </lineage>
</organism>